<dbReference type="Gene3D" id="2.30.29.30">
    <property type="entry name" value="Pleckstrin-homology domain (PH domain)/Phosphotyrosine-binding domain (PTB)"/>
    <property type="match status" value="1"/>
</dbReference>
<dbReference type="OrthoDB" id="341469at2759"/>
<dbReference type="VEuPathDB" id="CryptoDB:cand_014270"/>
<dbReference type="RefSeq" id="XP_067069457.1">
    <property type="nucleotide sequence ID" value="XM_067211662.1"/>
</dbReference>
<comment type="caution">
    <text evidence="3">The sequence shown here is derived from an EMBL/GenBank/DDBJ whole genome shotgun (WGS) entry which is preliminary data.</text>
</comment>
<feature type="compositionally biased region" description="Basic residues" evidence="1">
    <location>
        <begin position="460"/>
        <end position="471"/>
    </location>
</feature>
<keyword evidence="4" id="KW-1185">Reference proteome</keyword>
<reference evidence="3 4" key="1">
    <citation type="submission" date="2016-10" db="EMBL/GenBank/DDBJ databases">
        <title>Reductive evolution of mitochondrial metabolism and differential evolution of invasion-related proteins in Cryptosporidium.</title>
        <authorList>
            <person name="Liu S."/>
            <person name="Roellig D.M."/>
            <person name="Guo Y."/>
            <person name="Li N."/>
            <person name="Frace M.A."/>
            <person name="Tang K."/>
            <person name="Zhang L."/>
            <person name="Feng Y."/>
            <person name="Xiao L."/>
        </authorList>
    </citation>
    <scope>NUCLEOTIDE SEQUENCE [LARGE SCALE GENOMIC DNA]</scope>
    <source>
        <strain evidence="3">30847</strain>
    </source>
</reference>
<dbReference type="GeneID" id="92365612"/>
<dbReference type="Proteomes" id="UP000186804">
    <property type="component" value="Unassembled WGS sequence"/>
</dbReference>
<dbReference type="InterPro" id="IPR011993">
    <property type="entry name" value="PH-like_dom_sf"/>
</dbReference>
<evidence type="ECO:0000259" key="2">
    <source>
        <dbReference type="Pfam" id="PF18161"/>
    </source>
</evidence>
<evidence type="ECO:0000313" key="3">
    <source>
        <dbReference type="EMBL" id="OII77611.1"/>
    </source>
</evidence>
<feature type="domain" description="ISP1 C-terminal" evidence="2">
    <location>
        <begin position="616"/>
        <end position="721"/>
    </location>
</feature>
<dbReference type="AlphaFoldDB" id="A0A1J4MVY6"/>
<sequence>MSCIEHLLSSCCTLRKDNIDNELLCIVCPSPSDLEDNYLDNGIPARYRRNKINGYRKQINKEIKQWSGDEVARFMCCHLVIEDSDTHNFIFDDNKYKDRKREIDKAILPSNNITSGNNNINKKCRRHKKYFKDMIDINKDKVISSNDNNKKIERSKEDINNFSENKEFSLNKKDKYDNESQSKSIQTIDIKDNISDNINENHKVYHKIHNNVRTKPQKFYSDSDNEYFNDSKHNKHKCRKYKKNRDLNHRRKSDTISNTQDDNKYINYKILKDHKKSHQVLRNTNNHKLCKFDYSNKYLDDSSDEIWDYYSNFSNSSEYDSSDINEELYNHLNRIPRNNSSFCSTCKESNIFNSPYCKIDIIQPKKSQEKKEHNNDFLENISNLQYNMSCSKNYFPVEKTNQINSGHKKKYQVVNSRNSIIGKYLSNRYNKLSGDHSNNSDINNETLNSHGNKEVEHRSSKSKRLFRRHKKSQFKTIDPKHIKNLDNIDQNTRNRENNKICDSIDNPNIIKRYSNTPNNIYDHNHKYVDSNLNIEQNSSLQNEDNKDISKTFVTHRDGLDIVYDSDSKEYLRQISGNVNEGNLEETNKNTKSKASVIKTESEEEVNLEMNLPPQGILRRLSHGLPAGVVLKDGSPLRCKIVYSQGDNDLTLTCDDKIRSIPWSDIQNIITNKNELRRINTRAPIYRDSLVIAIQLNKSGHCIPIKFANESTKNDFLDFAYKMINQPTAE</sequence>
<protein>
    <recommendedName>
        <fullName evidence="2">ISP1 C-terminal domain-containing protein</fullName>
    </recommendedName>
</protein>
<dbReference type="Pfam" id="PF18161">
    <property type="entry name" value="ISP1_C"/>
    <property type="match status" value="1"/>
</dbReference>
<evidence type="ECO:0000256" key="1">
    <source>
        <dbReference type="SAM" id="MobiDB-lite"/>
    </source>
</evidence>
<feature type="compositionally biased region" description="Polar residues" evidence="1">
    <location>
        <begin position="435"/>
        <end position="450"/>
    </location>
</feature>
<proteinExistence type="predicted"/>
<organism evidence="3 4">
    <name type="scientific">Cryptosporidium andersoni</name>
    <dbReference type="NCBI Taxonomy" id="117008"/>
    <lineage>
        <taxon>Eukaryota</taxon>
        <taxon>Sar</taxon>
        <taxon>Alveolata</taxon>
        <taxon>Apicomplexa</taxon>
        <taxon>Conoidasida</taxon>
        <taxon>Coccidia</taxon>
        <taxon>Eucoccidiorida</taxon>
        <taxon>Eimeriorina</taxon>
        <taxon>Cryptosporidiidae</taxon>
        <taxon>Cryptosporidium</taxon>
    </lineage>
</organism>
<accession>A0A1J4MVY6</accession>
<name>A0A1J4MVY6_9CRYT</name>
<evidence type="ECO:0000313" key="4">
    <source>
        <dbReference type="Proteomes" id="UP000186804"/>
    </source>
</evidence>
<gene>
    <name evidence="3" type="ORF">cand_014270</name>
</gene>
<feature type="region of interest" description="Disordered" evidence="1">
    <location>
        <begin position="435"/>
        <end position="471"/>
    </location>
</feature>
<dbReference type="EMBL" id="LRBS01000031">
    <property type="protein sequence ID" value="OII77611.1"/>
    <property type="molecule type" value="Genomic_DNA"/>
</dbReference>
<dbReference type="InterPro" id="IPR041316">
    <property type="entry name" value="ISP1_C"/>
</dbReference>